<reference evidence="2 3" key="1">
    <citation type="submission" date="2022-04" db="EMBL/GenBank/DDBJ databases">
        <title>Genome draft of Actinomadura sp. ATCC 31491.</title>
        <authorList>
            <person name="Shi X."/>
            <person name="Du Y."/>
        </authorList>
    </citation>
    <scope>NUCLEOTIDE SEQUENCE [LARGE SCALE GENOMIC DNA]</scope>
    <source>
        <strain evidence="2 3">ATCC 31491</strain>
    </source>
</reference>
<dbReference type="EMBL" id="JAKRKC020000002">
    <property type="protein sequence ID" value="MCK2219690.1"/>
    <property type="molecule type" value="Genomic_DNA"/>
</dbReference>
<keyword evidence="3" id="KW-1185">Reference proteome</keyword>
<dbReference type="Proteomes" id="UP001317259">
    <property type="component" value="Unassembled WGS sequence"/>
</dbReference>
<comment type="caution">
    <text evidence="2">The sequence shown here is derived from an EMBL/GenBank/DDBJ whole genome shotgun (WGS) entry which is preliminary data.</text>
</comment>
<sequence length="56" mass="6089">MDSQLSVPIEAVAPILADQRNAALDQAAQWQALAMQLKAERDQLAAEVEKLRADVS</sequence>
<evidence type="ECO:0000256" key="1">
    <source>
        <dbReference type="SAM" id="Coils"/>
    </source>
</evidence>
<keyword evidence="1" id="KW-0175">Coiled coil</keyword>
<dbReference type="RefSeq" id="WP_242375213.1">
    <property type="nucleotide sequence ID" value="NZ_JAKRKC020000002.1"/>
</dbReference>
<evidence type="ECO:0000313" key="2">
    <source>
        <dbReference type="EMBL" id="MCK2219690.1"/>
    </source>
</evidence>
<name>A0ABT0G663_9ACTN</name>
<gene>
    <name evidence="2" type="ORF">MF672_038730</name>
</gene>
<accession>A0ABT0G663</accession>
<evidence type="ECO:0000313" key="3">
    <source>
        <dbReference type="Proteomes" id="UP001317259"/>
    </source>
</evidence>
<feature type="coiled-coil region" evidence="1">
    <location>
        <begin position="20"/>
        <end position="54"/>
    </location>
</feature>
<proteinExistence type="predicted"/>
<protein>
    <submittedName>
        <fullName evidence="2">Uncharacterized protein</fullName>
    </submittedName>
</protein>
<organism evidence="2 3">
    <name type="scientific">Actinomadura luzonensis</name>
    <dbReference type="NCBI Taxonomy" id="2805427"/>
    <lineage>
        <taxon>Bacteria</taxon>
        <taxon>Bacillati</taxon>
        <taxon>Actinomycetota</taxon>
        <taxon>Actinomycetes</taxon>
        <taxon>Streptosporangiales</taxon>
        <taxon>Thermomonosporaceae</taxon>
        <taxon>Actinomadura</taxon>
    </lineage>
</organism>